<reference evidence="2 3" key="1">
    <citation type="submission" date="2020-08" db="EMBL/GenBank/DDBJ databases">
        <title>Sequencing the genomes of 1000 actinobacteria strains.</title>
        <authorList>
            <person name="Klenk H.-P."/>
        </authorList>
    </citation>
    <scope>NUCLEOTIDE SEQUENCE [LARGE SCALE GENOMIC DNA]</scope>
    <source>
        <strain evidence="2 3">DSM 45486</strain>
    </source>
</reference>
<dbReference type="Pfam" id="PF01564">
    <property type="entry name" value="Spermine_synth"/>
    <property type="match status" value="1"/>
</dbReference>
<accession>A0A7W9HI60</accession>
<organism evidence="2 3">
    <name type="scientific">Saccharothrix ecbatanensis</name>
    <dbReference type="NCBI Taxonomy" id="1105145"/>
    <lineage>
        <taxon>Bacteria</taxon>
        <taxon>Bacillati</taxon>
        <taxon>Actinomycetota</taxon>
        <taxon>Actinomycetes</taxon>
        <taxon>Pseudonocardiales</taxon>
        <taxon>Pseudonocardiaceae</taxon>
        <taxon>Saccharothrix</taxon>
    </lineage>
</organism>
<keyword evidence="1" id="KW-0620">Polyamine biosynthesis</keyword>
<dbReference type="PANTHER" id="PTHR43317:SF3">
    <property type="entry name" value="BLR2883 PROTEIN"/>
    <property type="match status" value="1"/>
</dbReference>
<comment type="caution">
    <text evidence="2">The sequence shown here is derived from an EMBL/GenBank/DDBJ whole genome shotgun (WGS) entry which is preliminary data.</text>
</comment>
<gene>
    <name evidence="2" type="ORF">F4560_002560</name>
</gene>
<evidence type="ECO:0000313" key="3">
    <source>
        <dbReference type="Proteomes" id="UP000552097"/>
    </source>
</evidence>
<evidence type="ECO:0000256" key="1">
    <source>
        <dbReference type="ARBA" id="ARBA00023115"/>
    </source>
</evidence>
<evidence type="ECO:0000313" key="2">
    <source>
        <dbReference type="EMBL" id="MBB5802792.1"/>
    </source>
</evidence>
<dbReference type="GO" id="GO:0006596">
    <property type="term" value="P:polyamine biosynthetic process"/>
    <property type="evidence" value="ECO:0007669"/>
    <property type="project" value="UniProtKB-KW"/>
</dbReference>
<dbReference type="EMBL" id="JACHMO010000001">
    <property type="protein sequence ID" value="MBB5802792.1"/>
    <property type="molecule type" value="Genomic_DNA"/>
</dbReference>
<dbReference type="SUPFAM" id="SSF53335">
    <property type="entry name" value="S-adenosyl-L-methionine-dependent methyltransferases"/>
    <property type="match status" value="1"/>
</dbReference>
<keyword evidence="3" id="KW-1185">Reference proteome</keyword>
<name>A0A7W9HI60_9PSEU</name>
<protein>
    <submittedName>
        <fullName evidence="2">Spermidine synthase</fullName>
    </submittedName>
</protein>
<dbReference type="AlphaFoldDB" id="A0A7W9HI60"/>
<dbReference type="Proteomes" id="UP000552097">
    <property type="component" value="Unassembled WGS sequence"/>
</dbReference>
<proteinExistence type="predicted"/>
<sequence>MSARFQELDWRRTPLGELVLRRRWDPMFDREVHEIKLNDEFLMSSLFTVSEVEMAHLALAGLPAPLDVVVGGLGLGYTARTVLENPNVRSMLVVDALGEVIEWHRQGLLPGGAELAADPRCRLVHGDFFALARSGQGLDPEAPGRRFHAIIVDIDHSPRHLLHPDNADFYQPEGLGRLADSLHPGGVFALWSNEPPDDEYTAALTDRFEHVSAEIVRFPNPLQQREATSTVYVAKTSG</sequence>
<dbReference type="RefSeq" id="WP_184919704.1">
    <property type="nucleotide sequence ID" value="NZ_JACHMO010000001.1"/>
</dbReference>
<dbReference type="PANTHER" id="PTHR43317">
    <property type="entry name" value="THERMOSPERMINE SYNTHASE ACAULIS5"/>
    <property type="match status" value="1"/>
</dbReference>
<dbReference type="Gene3D" id="3.40.50.150">
    <property type="entry name" value="Vaccinia Virus protein VP39"/>
    <property type="match status" value="1"/>
</dbReference>
<dbReference type="InterPro" id="IPR029063">
    <property type="entry name" value="SAM-dependent_MTases_sf"/>
</dbReference>